<dbReference type="InterPro" id="IPR010261">
    <property type="entry name" value="Tir_chaperone"/>
</dbReference>
<dbReference type="SUPFAM" id="SSF69635">
    <property type="entry name" value="Type III secretory system chaperone-like"/>
    <property type="match status" value="1"/>
</dbReference>
<evidence type="ECO:0000313" key="4">
    <source>
        <dbReference type="Proteomes" id="UP001059912"/>
    </source>
</evidence>
<organism evidence="1 3">
    <name type="scientific">Vibrio campbellii</name>
    <dbReference type="NCBI Taxonomy" id="680"/>
    <lineage>
        <taxon>Bacteria</taxon>
        <taxon>Pseudomonadati</taxon>
        <taxon>Pseudomonadota</taxon>
        <taxon>Gammaproteobacteria</taxon>
        <taxon>Vibrionales</taxon>
        <taxon>Vibrionaceae</taxon>
        <taxon>Vibrio</taxon>
    </lineage>
</organism>
<name>A0AAE9MY49_9VIBR</name>
<reference evidence="1" key="1">
    <citation type="submission" date="2020-03" db="EMBL/GenBank/DDBJ databases">
        <title>Five strains of Vibrio campbellii isolated from Mariana Trench.</title>
        <authorList>
            <person name="Liang J."/>
            <person name="Zhang X.-H."/>
        </authorList>
    </citation>
    <scope>NUCLEOTIDE SEQUENCE</scope>
    <source>
        <strain evidence="2">LJC013</strain>
        <strain evidence="1">LJC014</strain>
    </source>
</reference>
<dbReference type="EMBL" id="CP050467">
    <property type="protein sequence ID" value="UTZ27586.1"/>
    <property type="molecule type" value="Genomic_DNA"/>
</dbReference>
<dbReference type="EMBL" id="CP050470">
    <property type="protein sequence ID" value="UTZ30398.1"/>
    <property type="molecule type" value="Genomic_DNA"/>
</dbReference>
<dbReference type="Proteomes" id="UP001058687">
    <property type="component" value="Chromosome 1"/>
</dbReference>
<gene>
    <name evidence="1" type="ORF">HB761_13000</name>
    <name evidence="2" type="ORF">HB762_02615</name>
</gene>
<dbReference type="Proteomes" id="UP001059912">
    <property type="component" value="Chromosome 1"/>
</dbReference>
<dbReference type="GO" id="GO:0030254">
    <property type="term" value="P:protein secretion by the type III secretion system"/>
    <property type="evidence" value="ECO:0007669"/>
    <property type="project" value="InterPro"/>
</dbReference>
<evidence type="ECO:0000313" key="1">
    <source>
        <dbReference type="EMBL" id="UTZ27586.1"/>
    </source>
</evidence>
<protein>
    <submittedName>
        <fullName evidence="1">Tir chaperone family protein</fullName>
    </submittedName>
</protein>
<dbReference type="AlphaFoldDB" id="A0AAE9MY49"/>
<proteinExistence type="predicted"/>
<sequence length="142" mass="16160">MTTTFDHLVKHFFEKNGLENPTAQDGIYSLLIDQKYQLHFTHQNEEWMVLYAELGEANSISEQLAKSNLFGEYWPAHVVSHQENSAVLWSQQPMAMLNVTALEVWTECFIQDLIEKQAAISGVEPTLASAEPTNIRPHMISV</sequence>
<accession>A0AAE9MY49</accession>
<evidence type="ECO:0000313" key="2">
    <source>
        <dbReference type="EMBL" id="UTZ30398.1"/>
    </source>
</evidence>
<dbReference type="Gene3D" id="3.30.1460.10">
    <property type="match status" value="1"/>
</dbReference>
<dbReference type="CDD" id="cd17032">
    <property type="entry name" value="T3SC_IA_SycT-like"/>
    <property type="match status" value="1"/>
</dbReference>
<keyword evidence="4" id="KW-1185">Reference proteome</keyword>
<dbReference type="RefSeq" id="WP_255899895.1">
    <property type="nucleotide sequence ID" value="NZ_CP050463.1"/>
</dbReference>
<evidence type="ECO:0000313" key="3">
    <source>
        <dbReference type="Proteomes" id="UP001058687"/>
    </source>
</evidence>
<dbReference type="Pfam" id="PF05932">
    <property type="entry name" value="CesT"/>
    <property type="match status" value="1"/>
</dbReference>